<gene>
    <name evidence="1" type="ORF">B4135_2705</name>
</gene>
<evidence type="ECO:0000313" key="2">
    <source>
        <dbReference type="Proteomes" id="UP000075683"/>
    </source>
</evidence>
<dbReference type="Proteomes" id="UP000075683">
    <property type="component" value="Unassembled WGS sequence"/>
</dbReference>
<comment type="caution">
    <text evidence="1">The sequence shown here is derived from an EMBL/GenBank/DDBJ whole genome shotgun (WGS) entry which is preliminary data.</text>
</comment>
<protein>
    <submittedName>
        <fullName evidence="1">Uncharacterized protein</fullName>
    </submittedName>
</protein>
<organism evidence="1 2">
    <name type="scientific">Caldibacillus debilis</name>
    <dbReference type="NCBI Taxonomy" id="301148"/>
    <lineage>
        <taxon>Bacteria</taxon>
        <taxon>Bacillati</taxon>
        <taxon>Bacillota</taxon>
        <taxon>Bacilli</taxon>
        <taxon>Bacillales</taxon>
        <taxon>Bacillaceae</taxon>
        <taxon>Caldibacillus</taxon>
    </lineage>
</organism>
<proteinExistence type="predicted"/>
<evidence type="ECO:0000313" key="1">
    <source>
        <dbReference type="EMBL" id="KYD15137.1"/>
    </source>
</evidence>
<dbReference type="EMBL" id="LQYT01000072">
    <property type="protein sequence ID" value="KYD15137.1"/>
    <property type="molecule type" value="Genomic_DNA"/>
</dbReference>
<dbReference type="STRING" id="301148.B4135_2705"/>
<dbReference type="AlphaFoldDB" id="A0A150LS74"/>
<accession>A0A150LS74</accession>
<name>A0A150LS74_9BACI</name>
<sequence>MIPKRDFRAWSKMQPLQKRNIRTRSSVGLLARVAIGNKVNAQAETFIY</sequence>
<reference evidence="1 2" key="1">
    <citation type="submission" date="2016-01" db="EMBL/GenBank/DDBJ databases">
        <title>Draft Genome Sequences of Seven Thermophilic Sporeformers Isolated from Foods.</title>
        <authorList>
            <person name="Berendsen E.M."/>
            <person name="Wells-Bennik M.H."/>
            <person name="Krawcyk A.O."/>
            <person name="De Jong A."/>
            <person name="Holsappel S."/>
            <person name="Eijlander R.T."/>
            <person name="Kuipers O.P."/>
        </authorList>
    </citation>
    <scope>NUCLEOTIDE SEQUENCE [LARGE SCALE GENOMIC DNA]</scope>
    <source>
        <strain evidence="1 2">B4135</strain>
    </source>
</reference>